<accession>A0A9N9GW64</accession>
<feature type="domain" description="HAT C-terminal dimerisation" evidence="1">
    <location>
        <begin position="107"/>
        <end position="175"/>
    </location>
</feature>
<dbReference type="Pfam" id="PF05699">
    <property type="entry name" value="Dimer_Tnp_hAT"/>
    <property type="match status" value="1"/>
</dbReference>
<dbReference type="SUPFAM" id="SSF53098">
    <property type="entry name" value="Ribonuclease H-like"/>
    <property type="match status" value="1"/>
</dbReference>
<evidence type="ECO:0000313" key="2">
    <source>
        <dbReference type="EMBL" id="CAG8638880.1"/>
    </source>
</evidence>
<dbReference type="OrthoDB" id="1607513at2759"/>
<keyword evidence="3" id="KW-1185">Reference proteome</keyword>
<evidence type="ECO:0000313" key="3">
    <source>
        <dbReference type="Proteomes" id="UP000789759"/>
    </source>
</evidence>
<proteinExistence type="predicted"/>
<name>A0A9N9GW64_9GLOM</name>
<evidence type="ECO:0000259" key="1">
    <source>
        <dbReference type="Pfam" id="PF05699"/>
    </source>
</evidence>
<dbReference type="GO" id="GO:0046983">
    <property type="term" value="F:protein dimerization activity"/>
    <property type="evidence" value="ECO:0007669"/>
    <property type="project" value="InterPro"/>
</dbReference>
<reference evidence="2" key="1">
    <citation type="submission" date="2021-06" db="EMBL/GenBank/DDBJ databases">
        <authorList>
            <person name="Kallberg Y."/>
            <person name="Tangrot J."/>
            <person name="Rosling A."/>
        </authorList>
    </citation>
    <scope>NUCLEOTIDE SEQUENCE</scope>
    <source>
        <strain evidence="2">FL966</strain>
    </source>
</reference>
<gene>
    <name evidence="2" type="ORF">CPELLU_LOCUS8753</name>
</gene>
<dbReference type="AlphaFoldDB" id="A0A9N9GW64"/>
<dbReference type="EMBL" id="CAJVQA010006352">
    <property type="protein sequence ID" value="CAG8638880.1"/>
    <property type="molecule type" value="Genomic_DNA"/>
</dbReference>
<protein>
    <submittedName>
        <fullName evidence="2">19762_t:CDS:1</fullName>
    </submittedName>
</protein>
<dbReference type="InterPro" id="IPR012337">
    <property type="entry name" value="RNaseH-like_sf"/>
</dbReference>
<dbReference type="Proteomes" id="UP000789759">
    <property type="component" value="Unassembled WGS sequence"/>
</dbReference>
<sequence>MSKHWDESKEAELITSYLDSQFKNLYFLNVKERTETISLLRIQIIESSDSYTCTTTGSLTKNTQKHIMSKFFNNSNTVAQSSLDTELQLYNSLPLVLKHDLNHPKYEKDNLLLFWCKYAKSLPFLASQARIYLAILAKSVSSKCLFSDASNLLTDKHNQLDSNQICELLFLKENLFLFNYYSGLEI</sequence>
<dbReference type="InterPro" id="IPR008906">
    <property type="entry name" value="HATC_C_dom"/>
</dbReference>
<organism evidence="2 3">
    <name type="scientific">Cetraspora pellucida</name>
    <dbReference type="NCBI Taxonomy" id="1433469"/>
    <lineage>
        <taxon>Eukaryota</taxon>
        <taxon>Fungi</taxon>
        <taxon>Fungi incertae sedis</taxon>
        <taxon>Mucoromycota</taxon>
        <taxon>Glomeromycotina</taxon>
        <taxon>Glomeromycetes</taxon>
        <taxon>Diversisporales</taxon>
        <taxon>Gigasporaceae</taxon>
        <taxon>Cetraspora</taxon>
    </lineage>
</organism>
<comment type="caution">
    <text evidence="2">The sequence shown here is derived from an EMBL/GenBank/DDBJ whole genome shotgun (WGS) entry which is preliminary data.</text>
</comment>